<feature type="region of interest" description="Disordered" evidence="1">
    <location>
        <begin position="159"/>
        <end position="246"/>
    </location>
</feature>
<feature type="compositionally biased region" description="Low complexity" evidence="1">
    <location>
        <begin position="187"/>
        <end position="241"/>
    </location>
</feature>
<feature type="compositionally biased region" description="Acidic residues" evidence="1">
    <location>
        <begin position="167"/>
        <end position="181"/>
    </location>
</feature>
<dbReference type="InterPro" id="IPR021973">
    <property type="entry name" value="SprA-related"/>
</dbReference>
<accession>A0A3B0Y1R0</accession>
<dbReference type="Pfam" id="PF12118">
    <property type="entry name" value="SprA-related"/>
    <property type="match status" value="1"/>
</dbReference>
<protein>
    <submittedName>
        <fullName evidence="2">SrpA-related protein</fullName>
    </submittedName>
</protein>
<proteinExistence type="predicted"/>
<evidence type="ECO:0000313" key="2">
    <source>
        <dbReference type="EMBL" id="VAW70373.1"/>
    </source>
</evidence>
<sequence length="272" mass="27833">MIATSTQNIQSSTPSPVVSSQRGAGAVRTSETSKAEEKKAQQAQKQQDDVVVRQLRARDREVRAHESAHVSAGGSLVRSGPSFTLQKGPDGRSYAIGGEVQLDVSEAKDPEATVIKSQRVRAAALAPAQPSAQDFKVAGSASQMAARARLDIAIERRSEVQATLESAESEEEAGIDTDESGSETTVNASGNTSNNAASSGDTSSGDNASGNNASGGDFSGNTSQSNTATSFSATSAGAASSLQSNDAPPAAISAFMATAQSEPRPAQINQFV</sequence>
<feature type="region of interest" description="Disordered" evidence="1">
    <location>
        <begin position="1"/>
        <end position="92"/>
    </location>
</feature>
<dbReference type="EMBL" id="UOFI01000196">
    <property type="protein sequence ID" value="VAW70373.1"/>
    <property type="molecule type" value="Genomic_DNA"/>
</dbReference>
<name>A0A3B0Y1R0_9ZZZZ</name>
<reference evidence="2" key="1">
    <citation type="submission" date="2018-06" db="EMBL/GenBank/DDBJ databases">
        <authorList>
            <person name="Zhirakovskaya E."/>
        </authorList>
    </citation>
    <scope>NUCLEOTIDE SEQUENCE</scope>
</reference>
<feature type="compositionally biased region" description="Low complexity" evidence="1">
    <location>
        <begin position="10"/>
        <end position="21"/>
    </location>
</feature>
<feature type="compositionally biased region" description="Basic and acidic residues" evidence="1">
    <location>
        <begin position="31"/>
        <end position="68"/>
    </location>
</feature>
<evidence type="ECO:0000256" key="1">
    <source>
        <dbReference type="SAM" id="MobiDB-lite"/>
    </source>
</evidence>
<gene>
    <name evidence="2" type="ORF">MNBD_GAMMA09-1414</name>
</gene>
<organism evidence="2">
    <name type="scientific">hydrothermal vent metagenome</name>
    <dbReference type="NCBI Taxonomy" id="652676"/>
    <lineage>
        <taxon>unclassified sequences</taxon>
        <taxon>metagenomes</taxon>
        <taxon>ecological metagenomes</taxon>
    </lineage>
</organism>
<dbReference type="AlphaFoldDB" id="A0A3B0Y1R0"/>